<accession>G8YV62</accession>
<dbReference type="OMA" id="THRTKGN"/>
<evidence type="ECO:0000256" key="3">
    <source>
        <dbReference type="ARBA" id="ARBA00022989"/>
    </source>
</evidence>
<feature type="domain" description="LicD/FKTN/FKRP nucleotidyltransferase" evidence="5">
    <location>
        <begin position="408"/>
        <end position="541"/>
    </location>
</feature>
<dbReference type="AlphaFoldDB" id="G8YV62"/>
<keyword evidence="3" id="KW-1133">Transmembrane helix</keyword>
<dbReference type="InterPro" id="IPR007074">
    <property type="entry name" value="LicD/FKTN/FKRP_NTP_transf"/>
</dbReference>
<reference evidence="8" key="2">
    <citation type="journal article" date="2012" name="G3 (Bethesda)">
        <title>Pichia sorbitophila, an interspecies yeast hybrid reveals early steps of genome resolution following polyploidization.</title>
        <authorList>
            <person name="Leh Louis V."/>
            <person name="Despons L."/>
            <person name="Friedrich A."/>
            <person name="Martin T."/>
            <person name="Durrens P."/>
            <person name="Casaregola S."/>
            <person name="Neuveglise C."/>
            <person name="Fairhead C."/>
            <person name="Marck C."/>
            <person name="Cruz J.A."/>
            <person name="Straub M.L."/>
            <person name="Kugler V."/>
            <person name="Sacerdot C."/>
            <person name="Uzunov Z."/>
            <person name="Thierry A."/>
            <person name="Weiss S."/>
            <person name="Bleykasten C."/>
            <person name="De Montigny J."/>
            <person name="Jacques N."/>
            <person name="Jung P."/>
            <person name="Lemaire M."/>
            <person name="Mallet S."/>
            <person name="Morel G."/>
            <person name="Richard G.F."/>
            <person name="Sarkar A."/>
            <person name="Savel G."/>
            <person name="Schacherer J."/>
            <person name="Seret M.L."/>
            <person name="Talla E."/>
            <person name="Samson G."/>
            <person name="Jubin C."/>
            <person name="Poulain J."/>
            <person name="Vacherie B."/>
            <person name="Barbe V."/>
            <person name="Pelletier E."/>
            <person name="Sherman D.J."/>
            <person name="Westhof E."/>
            <person name="Weissenbach J."/>
            <person name="Baret P.V."/>
            <person name="Wincker P."/>
            <person name="Gaillardin C."/>
            <person name="Dujon B."/>
            <person name="Souciet J.L."/>
        </authorList>
    </citation>
    <scope>NUCLEOTIDE SEQUENCE [LARGE SCALE GENOMIC DNA]</scope>
    <source>
        <strain evidence="8">ATCC MYA-4447 / BCRC 22081 / CBS 7064 / NBRC 10061 / NRRL Y-12695</strain>
    </source>
</reference>
<dbReference type="Proteomes" id="UP000005222">
    <property type="component" value="Chromosome B"/>
</dbReference>
<evidence type="ECO:0000313" key="7">
    <source>
        <dbReference type="EMBL" id="CCE73306.1"/>
    </source>
</evidence>
<evidence type="ECO:0000256" key="4">
    <source>
        <dbReference type="ARBA" id="ARBA00023136"/>
    </source>
</evidence>
<sequence length="750" mass="86754">MMRIPRKLLIRLLLLSTVIFTIILSSGSFLNSHSIHEYKLRMKNTIRLKYSKWTKHIFSSSHDFFLSNKNFMLEIEAIRAKKLAHDKTNNLWQINEKVLGDMILSVHIPDYFLVNTNKEKPLIQAYDPRFTLSLYLNKIATSPNDPVEFNWADWVDMSILNQFVFAPQDQKSNCKDLFSLNPESKFVEGSELASLDDYCVDDKDSALGFRIIGPTGDQSIGNRRILGKAYLFSAAPSPSKLVFMTTDSGSYEVPVKDRHDNNVKHGLLRNNMVEDYVKQHNTDKLDLARSFNRALKSNPPKNQHEDLSTYELTIDEKDFHPAVGEIIKSLESRSDISSIQKDYLDALKYSESLTDPPKFFAEAKLLNGMSNKGQGDHYDWRFFSGILVGKEVQVVVLHRMIKNYLAFTKQHGIITWIAHGSLLAWYWNGMAFPWDTDIDVQMPIQQLYRFAERFNQSLVIESVTDKHGSFSGTGRYFIDIGSSVTHRTRGNGNNNIDARFIDVDTGLYIDITGLALTDAEPPSRYDYIIELDKEKQKQVYDESGASNYTIKNQLLQAYNCRNHHFNLYSELSPLVLTLVENQPGYIPRNFYLTLSYEYGLRGLEEEKFENHIYMSNLRLWVPKDTIVRYIDNPEKFLQESNHETVSDLRPSAATSVLVEMSNIDKLGRQDHLNLLHDDNLFKSFMFTSEFTEIHELEVDALLDEDFSRSEGLVSHYKGHGDALRVDYFTFMYFQERWNNEQEVANFTRHD</sequence>
<gene>
    <name evidence="6" type="primary">Piso0_000339</name>
    <name evidence="6" type="ORF">GNLVRS01_PISO0A07172g</name>
    <name evidence="7" type="ORF">GNLVRS01_PISO0B07239g</name>
</gene>
<dbReference type="GO" id="GO:0009100">
    <property type="term" value="P:glycoprotein metabolic process"/>
    <property type="evidence" value="ECO:0007669"/>
    <property type="project" value="UniProtKB-ARBA"/>
</dbReference>
<evidence type="ECO:0000259" key="5">
    <source>
        <dbReference type="Pfam" id="PF04991"/>
    </source>
</evidence>
<dbReference type="Proteomes" id="UP000005222">
    <property type="component" value="Chromosome A"/>
</dbReference>
<evidence type="ECO:0000256" key="2">
    <source>
        <dbReference type="ARBA" id="ARBA00022692"/>
    </source>
</evidence>
<evidence type="ECO:0000313" key="8">
    <source>
        <dbReference type="Proteomes" id="UP000005222"/>
    </source>
</evidence>
<keyword evidence="4" id="KW-0472">Membrane</keyword>
<dbReference type="FunCoup" id="G8YV62">
    <property type="interactions" value="197"/>
</dbReference>
<evidence type="ECO:0000256" key="1">
    <source>
        <dbReference type="ARBA" id="ARBA00004167"/>
    </source>
</evidence>
<keyword evidence="8" id="KW-1185">Reference proteome</keyword>
<dbReference type="OrthoDB" id="444255at2759"/>
<proteinExistence type="predicted"/>
<dbReference type="Pfam" id="PF04991">
    <property type="entry name" value="LicD"/>
    <property type="match status" value="1"/>
</dbReference>
<reference evidence="6" key="1">
    <citation type="submission" date="2011-10" db="EMBL/GenBank/DDBJ databases">
        <authorList>
            <person name="Genoscope - CEA"/>
        </authorList>
    </citation>
    <scope>NUCLEOTIDE SEQUENCE</scope>
    <source>
        <strain evidence="6">CBS 7064</strain>
    </source>
</reference>
<dbReference type="PANTHER" id="PTHR15407">
    <property type="entry name" value="FUKUTIN-RELATED"/>
    <property type="match status" value="1"/>
</dbReference>
<dbReference type="EMBL" id="FO082059">
    <property type="protein sequence ID" value="CCE72745.1"/>
    <property type="molecule type" value="Genomic_DNA"/>
</dbReference>
<dbReference type="HOGENOM" id="CLU_008074_1_0_1"/>
<dbReference type="InParanoid" id="G8YV62"/>
<keyword evidence="2" id="KW-0812">Transmembrane</keyword>
<dbReference type="GO" id="GO:0016020">
    <property type="term" value="C:membrane"/>
    <property type="evidence" value="ECO:0007669"/>
    <property type="project" value="UniProtKB-SubCell"/>
</dbReference>
<organism evidence="6 8">
    <name type="scientific">Pichia sorbitophila (strain ATCC MYA-4447 / BCRC 22081 / CBS 7064 / NBRC 10061 / NRRL Y-12695)</name>
    <name type="common">Hybrid yeast</name>
    <dbReference type="NCBI Taxonomy" id="559304"/>
    <lineage>
        <taxon>Eukaryota</taxon>
        <taxon>Fungi</taxon>
        <taxon>Dikarya</taxon>
        <taxon>Ascomycota</taxon>
        <taxon>Saccharomycotina</taxon>
        <taxon>Pichiomycetes</taxon>
        <taxon>Debaryomycetaceae</taxon>
        <taxon>Millerozyma</taxon>
    </lineage>
</organism>
<name>G8YV62_PICSO</name>
<evidence type="ECO:0000313" key="6">
    <source>
        <dbReference type="EMBL" id="CCE72745.1"/>
    </source>
</evidence>
<dbReference type="InterPro" id="IPR009644">
    <property type="entry name" value="FKTN/MNN4/W02B3.4-1"/>
</dbReference>
<comment type="subcellular location">
    <subcellularLocation>
        <location evidence="1">Membrane</location>
        <topology evidence="1">Single-pass membrane protein</topology>
    </subcellularLocation>
</comment>
<protein>
    <submittedName>
        <fullName evidence="6">Piso0_000339 protein</fullName>
    </submittedName>
</protein>
<dbReference type="eggNOG" id="ENOG502QREF">
    <property type="taxonomic scope" value="Eukaryota"/>
</dbReference>
<dbReference type="PANTHER" id="PTHR15407:SF28">
    <property type="entry name" value="RIBITOL-5-PHOSPHATE TRANSFERASE FKTN"/>
    <property type="match status" value="1"/>
</dbReference>
<dbReference type="EMBL" id="FO082058">
    <property type="protein sequence ID" value="CCE73306.1"/>
    <property type="molecule type" value="Genomic_DNA"/>
</dbReference>